<keyword evidence="5" id="KW-0336">GPI-anchor</keyword>
<feature type="region of interest" description="Disordered" evidence="9">
    <location>
        <begin position="178"/>
        <end position="206"/>
    </location>
</feature>
<feature type="compositionally biased region" description="Acidic residues" evidence="9">
    <location>
        <begin position="106"/>
        <end position="120"/>
    </location>
</feature>
<keyword evidence="6 10" id="KW-0732">Signal</keyword>
<proteinExistence type="inferred from homology"/>
<evidence type="ECO:0000313" key="12">
    <source>
        <dbReference type="EMBL" id="KAK3385313.1"/>
    </source>
</evidence>
<sequence>MRQTAGFLPLATLLAATATAQSSSPISAPSATSTTTTTGTTKPGPPSTLPSLVSKIPTCAIKCFSSAASQLSCPPTDLTCLCQVSKSLSLGANMAKCIKSDPTRDQDDDTDASDDENDDDCDLSDMAGLALEICINVRASPPPADLASATSIVGAKIAAQNTGAVATAAAAAPTGITGGASGTSGKGTAGAPANGSTGGKPNDANLKRGRTATATGLLVVVVAFAVFAL</sequence>
<feature type="region of interest" description="Disordered" evidence="9">
    <location>
        <begin position="22"/>
        <end position="49"/>
    </location>
</feature>
<evidence type="ECO:0000259" key="11">
    <source>
        <dbReference type="Pfam" id="PF05730"/>
    </source>
</evidence>
<feature type="compositionally biased region" description="Gly residues" evidence="9">
    <location>
        <begin position="178"/>
        <end position="188"/>
    </location>
</feature>
<evidence type="ECO:0000256" key="10">
    <source>
        <dbReference type="SAM" id="SignalP"/>
    </source>
</evidence>
<feature type="signal peptide" evidence="10">
    <location>
        <begin position="1"/>
        <end position="22"/>
    </location>
</feature>
<reference evidence="12" key="2">
    <citation type="submission" date="2023-06" db="EMBL/GenBank/DDBJ databases">
        <authorList>
            <consortium name="Lawrence Berkeley National Laboratory"/>
            <person name="Haridas S."/>
            <person name="Hensen N."/>
            <person name="Bonometti L."/>
            <person name="Westerberg I."/>
            <person name="Brannstrom I.O."/>
            <person name="Guillou S."/>
            <person name="Cros-Aarteil S."/>
            <person name="Calhoun S."/>
            <person name="Kuo A."/>
            <person name="Mondo S."/>
            <person name="Pangilinan J."/>
            <person name="Riley R."/>
            <person name="LaButti K."/>
            <person name="Andreopoulos B."/>
            <person name="Lipzen A."/>
            <person name="Chen C."/>
            <person name="Yanf M."/>
            <person name="Daum C."/>
            <person name="Ng V."/>
            <person name="Clum A."/>
            <person name="Steindorff A."/>
            <person name="Ohm R."/>
            <person name="Martin F."/>
            <person name="Silar P."/>
            <person name="Natvig D."/>
            <person name="Lalanne C."/>
            <person name="Gautier V."/>
            <person name="Ament-velasquez S.L."/>
            <person name="Kruys A."/>
            <person name="Hutchinson M.I."/>
            <person name="Powell A.J."/>
            <person name="Barry K."/>
            <person name="Miller A.N."/>
            <person name="Grigoriev I.V."/>
            <person name="Debuchy R."/>
            <person name="Gladieux P."/>
            <person name="Thoren M.H."/>
            <person name="Johannesson H."/>
        </authorList>
    </citation>
    <scope>NUCLEOTIDE SEQUENCE</scope>
    <source>
        <strain evidence="12">CBS 232.78</strain>
    </source>
</reference>
<evidence type="ECO:0000256" key="3">
    <source>
        <dbReference type="ARBA" id="ARBA00010031"/>
    </source>
</evidence>
<evidence type="ECO:0000256" key="7">
    <source>
        <dbReference type="ARBA" id="ARBA00023157"/>
    </source>
</evidence>
<evidence type="ECO:0000256" key="4">
    <source>
        <dbReference type="ARBA" id="ARBA00022525"/>
    </source>
</evidence>
<reference evidence="12" key="1">
    <citation type="journal article" date="2023" name="Mol. Phylogenet. Evol.">
        <title>Genome-scale phylogeny and comparative genomics of the fungal order Sordariales.</title>
        <authorList>
            <person name="Hensen N."/>
            <person name="Bonometti L."/>
            <person name="Westerberg I."/>
            <person name="Brannstrom I.O."/>
            <person name="Guillou S."/>
            <person name="Cros-Aarteil S."/>
            <person name="Calhoun S."/>
            <person name="Haridas S."/>
            <person name="Kuo A."/>
            <person name="Mondo S."/>
            <person name="Pangilinan J."/>
            <person name="Riley R."/>
            <person name="LaButti K."/>
            <person name="Andreopoulos B."/>
            <person name="Lipzen A."/>
            <person name="Chen C."/>
            <person name="Yan M."/>
            <person name="Daum C."/>
            <person name="Ng V."/>
            <person name="Clum A."/>
            <person name="Steindorff A."/>
            <person name="Ohm R.A."/>
            <person name="Martin F."/>
            <person name="Silar P."/>
            <person name="Natvig D.O."/>
            <person name="Lalanne C."/>
            <person name="Gautier V."/>
            <person name="Ament-Velasquez S.L."/>
            <person name="Kruys A."/>
            <person name="Hutchinson M.I."/>
            <person name="Powell A.J."/>
            <person name="Barry K."/>
            <person name="Miller A.N."/>
            <person name="Grigoriev I.V."/>
            <person name="Debuchy R."/>
            <person name="Gladieux P."/>
            <person name="Hiltunen Thoren M."/>
            <person name="Johannesson H."/>
        </authorList>
    </citation>
    <scope>NUCLEOTIDE SEQUENCE</scope>
    <source>
        <strain evidence="12">CBS 232.78</strain>
    </source>
</reference>
<dbReference type="AlphaFoldDB" id="A0AAE0TZF3"/>
<name>A0AAE0TZF3_9PEZI</name>
<feature type="compositionally biased region" description="Low complexity" evidence="9">
    <location>
        <begin position="22"/>
        <end position="42"/>
    </location>
</feature>
<keyword evidence="5" id="KW-0472">Membrane</keyword>
<dbReference type="GO" id="GO:0098552">
    <property type="term" value="C:side of membrane"/>
    <property type="evidence" value="ECO:0007669"/>
    <property type="project" value="UniProtKB-KW"/>
</dbReference>
<feature type="domain" description="CFEM" evidence="11">
    <location>
        <begin position="53"/>
        <end position="108"/>
    </location>
</feature>
<keyword evidence="4" id="KW-0964">Secreted</keyword>
<keyword evidence="7" id="KW-1015">Disulfide bond</keyword>
<feature type="chain" id="PRO_5042180061" description="CFEM domain-containing protein" evidence="10">
    <location>
        <begin position="23"/>
        <end position="229"/>
    </location>
</feature>
<dbReference type="Pfam" id="PF05730">
    <property type="entry name" value="CFEM"/>
    <property type="match status" value="1"/>
</dbReference>
<evidence type="ECO:0000256" key="6">
    <source>
        <dbReference type="ARBA" id="ARBA00022729"/>
    </source>
</evidence>
<evidence type="ECO:0000256" key="2">
    <source>
        <dbReference type="ARBA" id="ARBA00004613"/>
    </source>
</evidence>
<dbReference type="Proteomes" id="UP001285441">
    <property type="component" value="Unassembled WGS sequence"/>
</dbReference>
<dbReference type="InterPro" id="IPR008427">
    <property type="entry name" value="Extracellular_membr_CFEM_dom"/>
</dbReference>
<feature type="region of interest" description="Disordered" evidence="9">
    <location>
        <begin position="99"/>
        <end position="120"/>
    </location>
</feature>
<comment type="similarity">
    <text evidence="3">Belongs to the RBT5 family.</text>
</comment>
<gene>
    <name evidence="12" type="ORF">B0H63DRAFT_510162</name>
</gene>
<dbReference type="EMBL" id="JAULSW010000004">
    <property type="protein sequence ID" value="KAK3385313.1"/>
    <property type="molecule type" value="Genomic_DNA"/>
</dbReference>
<accession>A0AAE0TZF3</accession>
<evidence type="ECO:0000256" key="5">
    <source>
        <dbReference type="ARBA" id="ARBA00022622"/>
    </source>
</evidence>
<keyword evidence="8" id="KW-0449">Lipoprotein</keyword>
<organism evidence="12 13">
    <name type="scientific">Podospora didyma</name>
    <dbReference type="NCBI Taxonomy" id="330526"/>
    <lineage>
        <taxon>Eukaryota</taxon>
        <taxon>Fungi</taxon>
        <taxon>Dikarya</taxon>
        <taxon>Ascomycota</taxon>
        <taxon>Pezizomycotina</taxon>
        <taxon>Sordariomycetes</taxon>
        <taxon>Sordariomycetidae</taxon>
        <taxon>Sordariales</taxon>
        <taxon>Podosporaceae</taxon>
        <taxon>Podospora</taxon>
    </lineage>
</organism>
<protein>
    <recommendedName>
        <fullName evidence="11">CFEM domain-containing protein</fullName>
    </recommendedName>
</protein>
<keyword evidence="5" id="KW-0325">Glycoprotein</keyword>
<comment type="caution">
    <text evidence="12">The sequence shown here is derived from an EMBL/GenBank/DDBJ whole genome shotgun (WGS) entry which is preliminary data.</text>
</comment>
<keyword evidence="13" id="KW-1185">Reference proteome</keyword>
<evidence type="ECO:0000313" key="13">
    <source>
        <dbReference type="Proteomes" id="UP001285441"/>
    </source>
</evidence>
<dbReference type="GO" id="GO:0005576">
    <property type="term" value="C:extracellular region"/>
    <property type="evidence" value="ECO:0007669"/>
    <property type="project" value="UniProtKB-SubCell"/>
</dbReference>
<evidence type="ECO:0000256" key="9">
    <source>
        <dbReference type="SAM" id="MobiDB-lite"/>
    </source>
</evidence>
<evidence type="ECO:0000256" key="1">
    <source>
        <dbReference type="ARBA" id="ARBA00004589"/>
    </source>
</evidence>
<evidence type="ECO:0000256" key="8">
    <source>
        <dbReference type="ARBA" id="ARBA00023288"/>
    </source>
</evidence>
<comment type="subcellular location">
    <subcellularLocation>
        <location evidence="1">Membrane</location>
        <topology evidence="1">Lipid-anchor</topology>
        <topology evidence="1">GPI-anchor</topology>
    </subcellularLocation>
    <subcellularLocation>
        <location evidence="2">Secreted</location>
    </subcellularLocation>
</comment>